<dbReference type="Proteomes" id="UP001150266">
    <property type="component" value="Unassembled WGS sequence"/>
</dbReference>
<dbReference type="GO" id="GO:0005975">
    <property type="term" value="P:carbohydrate metabolic process"/>
    <property type="evidence" value="ECO:0007669"/>
    <property type="project" value="InterPro"/>
</dbReference>
<comment type="caution">
    <text evidence="2">The sequence shown here is derived from an EMBL/GenBank/DDBJ whole genome shotgun (WGS) entry which is preliminary data.</text>
</comment>
<keyword evidence="3" id="KW-1185">Reference proteome</keyword>
<dbReference type="OrthoDB" id="4138492at2759"/>
<feature type="non-terminal residue" evidence="2">
    <location>
        <position position="1"/>
    </location>
</feature>
<sequence>MLRVLETLNHSSATTDFTAQSANLTQWIQEIISAAWLYQTENGTLLNTIDDSTSFADSSGTALLASVTYRMAVYSNDTSLIPYADKAFQLVQSNIDEYGWLRNTVDPETFDSPSATNSSSPEGQAFVLLLQAAYRDYAESVASGLVIPPSNSTSSGSEGSGDDDDDGSIARRCHLVRR</sequence>
<dbReference type="PANTHER" id="PTHR41814:SF1">
    <property type="entry name" value="CELLULASE"/>
    <property type="match status" value="1"/>
</dbReference>
<dbReference type="EMBL" id="JAOTPV010000021">
    <property type="protein sequence ID" value="KAJ4472166.1"/>
    <property type="molecule type" value="Genomic_DNA"/>
</dbReference>
<dbReference type="PANTHER" id="PTHR41814">
    <property type="entry name" value="EXPRESSED PROTEIN"/>
    <property type="match status" value="1"/>
</dbReference>
<feature type="region of interest" description="Disordered" evidence="1">
    <location>
        <begin position="145"/>
        <end position="178"/>
    </location>
</feature>
<evidence type="ECO:0000256" key="1">
    <source>
        <dbReference type="SAM" id="MobiDB-lite"/>
    </source>
</evidence>
<reference evidence="2" key="1">
    <citation type="submission" date="2022-08" db="EMBL/GenBank/DDBJ databases">
        <title>A Global Phylogenomic Analysis of the Shiitake Genus Lentinula.</title>
        <authorList>
            <consortium name="DOE Joint Genome Institute"/>
            <person name="Sierra-Patev S."/>
            <person name="Min B."/>
            <person name="Naranjo-Ortiz M."/>
            <person name="Looney B."/>
            <person name="Konkel Z."/>
            <person name="Slot J.C."/>
            <person name="Sakamoto Y."/>
            <person name="Steenwyk J.L."/>
            <person name="Rokas A."/>
            <person name="Carro J."/>
            <person name="Camarero S."/>
            <person name="Ferreira P."/>
            <person name="Molpeceres G."/>
            <person name="Ruiz-Duenas F.J."/>
            <person name="Serrano A."/>
            <person name="Henrissat B."/>
            <person name="Drula E."/>
            <person name="Hughes K.W."/>
            <person name="Mata J.L."/>
            <person name="Ishikawa N.K."/>
            <person name="Vargas-Isla R."/>
            <person name="Ushijima S."/>
            <person name="Smith C.A."/>
            <person name="Ahrendt S."/>
            <person name="Andreopoulos W."/>
            <person name="He G."/>
            <person name="Labutti K."/>
            <person name="Lipzen A."/>
            <person name="Ng V."/>
            <person name="Riley R."/>
            <person name="Sandor L."/>
            <person name="Barry K."/>
            <person name="Martinez A.T."/>
            <person name="Xiao Y."/>
            <person name="Gibbons J.G."/>
            <person name="Terashima K."/>
            <person name="Grigoriev I.V."/>
            <person name="Hibbett D.S."/>
        </authorList>
    </citation>
    <scope>NUCLEOTIDE SEQUENCE</scope>
    <source>
        <strain evidence="2">JLM2183</strain>
    </source>
</reference>
<dbReference type="Gene3D" id="1.50.10.10">
    <property type="match status" value="1"/>
</dbReference>
<organism evidence="2 3">
    <name type="scientific">Lentinula aciculospora</name>
    <dbReference type="NCBI Taxonomy" id="153920"/>
    <lineage>
        <taxon>Eukaryota</taxon>
        <taxon>Fungi</taxon>
        <taxon>Dikarya</taxon>
        <taxon>Basidiomycota</taxon>
        <taxon>Agaricomycotina</taxon>
        <taxon>Agaricomycetes</taxon>
        <taxon>Agaricomycetidae</taxon>
        <taxon>Agaricales</taxon>
        <taxon>Marasmiineae</taxon>
        <taxon>Omphalotaceae</taxon>
        <taxon>Lentinula</taxon>
    </lineage>
</organism>
<evidence type="ECO:0000313" key="3">
    <source>
        <dbReference type="Proteomes" id="UP001150266"/>
    </source>
</evidence>
<dbReference type="SUPFAM" id="SSF48208">
    <property type="entry name" value="Six-hairpin glycosidases"/>
    <property type="match status" value="1"/>
</dbReference>
<proteinExistence type="predicted"/>
<dbReference type="GO" id="GO:0003824">
    <property type="term" value="F:catalytic activity"/>
    <property type="evidence" value="ECO:0007669"/>
    <property type="project" value="UniProtKB-ARBA"/>
</dbReference>
<accession>A0A9W9DJC7</accession>
<gene>
    <name evidence="2" type="ORF">J3R30DRAFT_3523762</name>
</gene>
<name>A0A9W9DJC7_9AGAR</name>
<dbReference type="InterPro" id="IPR008928">
    <property type="entry name" value="6-hairpin_glycosidase_sf"/>
</dbReference>
<protein>
    <submittedName>
        <fullName evidence="2">Uncharacterized protein</fullName>
    </submittedName>
</protein>
<evidence type="ECO:0000313" key="2">
    <source>
        <dbReference type="EMBL" id="KAJ4472166.1"/>
    </source>
</evidence>
<dbReference type="InterPro" id="IPR012341">
    <property type="entry name" value="6hp_glycosidase-like_sf"/>
</dbReference>
<dbReference type="AlphaFoldDB" id="A0A9W9DJC7"/>